<dbReference type="EMBL" id="CP111023">
    <property type="protein sequence ID" value="WAR21610.1"/>
    <property type="molecule type" value="Genomic_DNA"/>
</dbReference>
<dbReference type="Proteomes" id="UP001164746">
    <property type="component" value="Chromosome 12"/>
</dbReference>
<evidence type="ECO:0000313" key="2">
    <source>
        <dbReference type="Proteomes" id="UP001164746"/>
    </source>
</evidence>
<reference evidence="1" key="1">
    <citation type="submission" date="2022-11" db="EMBL/GenBank/DDBJ databases">
        <title>Centuries of genome instability and evolution in soft-shell clam transmissible cancer (bioRxiv).</title>
        <authorList>
            <person name="Hart S.F.M."/>
            <person name="Yonemitsu M.A."/>
            <person name="Giersch R.M."/>
            <person name="Beal B.F."/>
            <person name="Arriagada G."/>
            <person name="Davis B.W."/>
            <person name="Ostrander E.A."/>
            <person name="Goff S.P."/>
            <person name="Metzger M.J."/>
        </authorList>
    </citation>
    <scope>NUCLEOTIDE SEQUENCE</scope>
    <source>
        <strain evidence="1">MELC-2E11</strain>
        <tissue evidence="1">Siphon/mantle</tissue>
    </source>
</reference>
<sequence length="97" mass="10392">MNPSDATCIFSTLKFVKGSDLNNIVLRLGGFHTEMSFLGAIGHLMAGSGLQEIMELIYATNAVGHMMTGKAISRAVRAHLLVDGVLNELENCLPTIC</sequence>
<dbReference type="PANTHER" id="PTHR46704:SF1">
    <property type="entry name" value="TELOMERE LENGTH REGULATION PROTEIN TEL2 HOMOLOG"/>
    <property type="match status" value="1"/>
</dbReference>
<accession>A0ABY7FHG8</accession>
<evidence type="ECO:0000313" key="1">
    <source>
        <dbReference type="EMBL" id="WAR21610.1"/>
    </source>
</evidence>
<protein>
    <submittedName>
        <fullName evidence="1">Uncharacterized protein</fullName>
    </submittedName>
</protein>
<dbReference type="PANTHER" id="PTHR46704">
    <property type="entry name" value="CXC DOMAIN-CONTAINING PROTEIN-RELATED"/>
    <property type="match status" value="1"/>
</dbReference>
<name>A0ABY7FHG8_MYAAR</name>
<keyword evidence="2" id="KW-1185">Reference proteome</keyword>
<organism evidence="1 2">
    <name type="scientific">Mya arenaria</name>
    <name type="common">Soft-shell clam</name>
    <dbReference type="NCBI Taxonomy" id="6604"/>
    <lineage>
        <taxon>Eukaryota</taxon>
        <taxon>Metazoa</taxon>
        <taxon>Spiralia</taxon>
        <taxon>Lophotrochozoa</taxon>
        <taxon>Mollusca</taxon>
        <taxon>Bivalvia</taxon>
        <taxon>Autobranchia</taxon>
        <taxon>Heteroconchia</taxon>
        <taxon>Euheterodonta</taxon>
        <taxon>Imparidentia</taxon>
        <taxon>Neoheterodontei</taxon>
        <taxon>Myida</taxon>
        <taxon>Myoidea</taxon>
        <taxon>Myidae</taxon>
        <taxon>Mya</taxon>
    </lineage>
</organism>
<proteinExistence type="predicted"/>
<gene>
    <name evidence="1" type="ORF">MAR_015584</name>
</gene>